<dbReference type="Proteomes" id="UP000461010">
    <property type="component" value="Unassembled WGS sequence"/>
</dbReference>
<proteinExistence type="predicted"/>
<protein>
    <submittedName>
        <fullName evidence="1">Uncharacterized protein</fullName>
    </submittedName>
</protein>
<accession>A0ABQ6VIS6</accession>
<name>A0ABQ6VIS6_9BACT</name>
<evidence type="ECO:0000313" key="1">
    <source>
        <dbReference type="EMBL" id="KAB7888944.1"/>
    </source>
</evidence>
<comment type="caution">
    <text evidence="1">The sequence shown here is derived from an EMBL/GenBank/DDBJ whole genome shotgun (WGS) entry which is preliminary data.</text>
</comment>
<reference evidence="1 2" key="1">
    <citation type="submission" date="2019-10" db="EMBL/GenBank/DDBJ databases">
        <title>Poseidonibacter ostreae sp. nov., isolated from the gut of the Ostrea denselamellosa.</title>
        <authorList>
            <person name="Choi A."/>
        </authorList>
    </citation>
    <scope>NUCLEOTIDE SEQUENCE [LARGE SCALE GENOMIC DNA]</scope>
    <source>
        <strain evidence="1 2">SJOD-M-5</strain>
    </source>
</reference>
<organism evidence="1 2">
    <name type="scientific">Poseidonibacter ostreae</name>
    <dbReference type="NCBI Taxonomy" id="2654171"/>
    <lineage>
        <taxon>Bacteria</taxon>
        <taxon>Pseudomonadati</taxon>
        <taxon>Campylobacterota</taxon>
        <taxon>Epsilonproteobacteria</taxon>
        <taxon>Campylobacterales</taxon>
        <taxon>Arcobacteraceae</taxon>
        <taxon>Poseidonibacter</taxon>
    </lineage>
</organism>
<gene>
    <name evidence="1" type="ORF">GBG18_11975</name>
</gene>
<dbReference type="EMBL" id="WFKJ01000042">
    <property type="protein sequence ID" value="KAB7888944.1"/>
    <property type="molecule type" value="Genomic_DNA"/>
</dbReference>
<evidence type="ECO:0000313" key="2">
    <source>
        <dbReference type="Proteomes" id="UP000461010"/>
    </source>
</evidence>
<sequence>MKTKIEEINVTENLNFIHELLSNKKNLKNFIIIIFDICQKVKENTNNKIDSIFLRESKTRNYLNEYSKYLLIDYRILYISFLYFLLSINVNKENYEKAQNILNYDDNKELKSKIIGLFLLLLRNEKIAFAKVDRLSNKYHVKNDDVVINMDAISLKLDPIKELLSDDLDSYNKIEKVIGSNYDIYNGELRTCNSYSIDDYCKTNKIFSNEE</sequence>
<keyword evidence="2" id="KW-1185">Reference proteome</keyword>
<dbReference type="RefSeq" id="WP_152191374.1">
    <property type="nucleotide sequence ID" value="NZ_WFKI01000030.1"/>
</dbReference>